<proteinExistence type="predicted"/>
<dbReference type="SUPFAM" id="SSF56176">
    <property type="entry name" value="FAD-binding/transporter-associated domain-like"/>
    <property type="match status" value="1"/>
</dbReference>
<evidence type="ECO:0000256" key="3">
    <source>
        <dbReference type="PROSITE-ProRule" id="PRU00703"/>
    </source>
</evidence>
<dbReference type="Pfam" id="PF03471">
    <property type="entry name" value="CorC_HlyC"/>
    <property type="match status" value="1"/>
</dbReference>
<dbReference type="CDD" id="cd04590">
    <property type="entry name" value="CBS_pair_CorC_HlyC_assoc"/>
    <property type="match status" value="1"/>
</dbReference>
<dbReference type="EMBL" id="CP031023">
    <property type="protein sequence ID" value="AZA16549.1"/>
    <property type="molecule type" value="Genomic_DNA"/>
</dbReference>
<dbReference type="Proteomes" id="UP001200334">
    <property type="component" value="Unassembled WGS sequence"/>
</dbReference>
<dbReference type="SUPFAM" id="SSF54631">
    <property type="entry name" value="CBS-domain pair"/>
    <property type="match status" value="1"/>
</dbReference>
<dbReference type="Pfam" id="PF00571">
    <property type="entry name" value="CBS"/>
    <property type="match status" value="2"/>
</dbReference>
<evidence type="ECO:0000256" key="2">
    <source>
        <dbReference type="ARBA" id="ARBA00023122"/>
    </source>
</evidence>
<evidence type="ECO:0000256" key="1">
    <source>
        <dbReference type="ARBA" id="ARBA00022737"/>
    </source>
</evidence>
<dbReference type="RefSeq" id="WP_003617197.1">
    <property type="nucleotide sequence ID" value="NZ_BJLO01000022.1"/>
</dbReference>
<dbReference type="InterPro" id="IPR005170">
    <property type="entry name" value="Transptr-assoc_dom"/>
</dbReference>
<dbReference type="Gene3D" id="3.10.580.10">
    <property type="entry name" value="CBS-domain"/>
    <property type="match status" value="1"/>
</dbReference>
<evidence type="ECO:0000313" key="7">
    <source>
        <dbReference type="Proteomes" id="UP001200334"/>
    </source>
</evidence>
<dbReference type="InterPro" id="IPR051676">
    <property type="entry name" value="UPF0053_domain"/>
</dbReference>
<keyword evidence="1" id="KW-0677">Repeat</keyword>
<feature type="domain" description="CBS" evidence="4">
    <location>
        <begin position="65"/>
        <end position="125"/>
    </location>
</feature>
<dbReference type="PROSITE" id="PS51371">
    <property type="entry name" value="CBS"/>
    <property type="match status" value="2"/>
</dbReference>
<reference evidence="5" key="1">
    <citation type="submission" date="2018-07" db="EMBL/GenBank/DDBJ databases">
        <authorList>
            <person name="Somerville V."/>
        </authorList>
    </citation>
    <scope>NUCLEOTIDE SEQUENCE</scope>
    <source>
        <strain evidence="5">NWC_2_2</strain>
    </source>
</reference>
<dbReference type="GO" id="GO:0050660">
    <property type="term" value="F:flavin adenine dinucleotide binding"/>
    <property type="evidence" value="ECO:0007669"/>
    <property type="project" value="InterPro"/>
</dbReference>
<dbReference type="InterPro" id="IPR016169">
    <property type="entry name" value="FAD-bd_PCMH_sub2"/>
</dbReference>
<evidence type="ECO:0000313" key="6">
    <source>
        <dbReference type="EMBL" id="MCD5563726.1"/>
    </source>
</evidence>
<dbReference type="OrthoDB" id="9798188at2"/>
<accession>A0A061CID1</accession>
<dbReference type="EMBL" id="JAJNUY010000025">
    <property type="protein sequence ID" value="MCD5563726.1"/>
    <property type="molecule type" value="Genomic_DNA"/>
</dbReference>
<evidence type="ECO:0000259" key="4">
    <source>
        <dbReference type="PROSITE" id="PS51371"/>
    </source>
</evidence>
<dbReference type="InterPro" id="IPR000644">
    <property type="entry name" value="CBS_dom"/>
</dbReference>
<dbReference type="InterPro" id="IPR044751">
    <property type="entry name" value="Ion_transp-like_CBS"/>
</dbReference>
<dbReference type="FunFam" id="3.10.580.10:FF:000002">
    <property type="entry name" value="Magnesium/cobalt efflux protein CorC"/>
    <property type="match status" value="1"/>
</dbReference>
<dbReference type="Gene3D" id="3.30.465.10">
    <property type="match status" value="1"/>
</dbReference>
<dbReference type="AlphaFoldDB" id="A0A061CID1"/>
<dbReference type="PANTHER" id="PTHR43099">
    <property type="entry name" value="UPF0053 PROTEIN YRKA"/>
    <property type="match status" value="1"/>
</dbReference>
<evidence type="ECO:0000313" key="5">
    <source>
        <dbReference type="EMBL" id="AZA16549.1"/>
    </source>
</evidence>
<dbReference type="InterPro" id="IPR036318">
    <property type="entry name" value="FAD-bd_PCMH-like_sf"/>
</dbReference>
<gene>
    <name evidence="5" type="ORF">DQL93_08655</name>
    <name evidence="6" type="ORF">LOB85_06330</name>
</gene>
<protein>
    <submittedName>
        <fullName evidence="6">Hemolysin family protein</fullName>
    </submittedName>
    <submittedName>
        <fullName evidence="5">HlyC/CorC family transporter</fullName>
    </submittedName>
</protein>
<dbReference type="PANTHER" id="PTHR43099:SF5">
    <property type="entry name" value="HLYC_CORC FAMILY TRANSPORTER"/>
    <property type="match status" value="1"/>
</dbReference>
<name>A0A061CID1_LACDL</name>
<feature type="domain" description="CBS" evidence="4">
    <location>
        <begin position="131"/>
        <end position="188"/>
    </location>
</feature>
<sequence>MTSDPATGSLFGKLRSRFSSNEESGKDQLQAEIDQLHAGNVLTDIEYSMIEGSMAFHDKVAREVMVPRTDAFMIDIEDDLEENLDDILRQPYSRIPVYRQDKDQIVGVIHIRTILREARQHGFDQLTYDRLISPPLFAPETIELDDLLVQMQTSQQQLAILTDEYGGVTGLASIEDLLEEIVGDIDDEVDKAEVLVRQLNDRQFDIYGKMPLTDFNDRFGTDLEMEDVDTLAGYMITKLGVIPGRGEQLEVPLDNGMVLTTRRMRGSRLLTVLLTLPEENYEEETEE</sequence>
<organism evidence="5">
    <name type="scientific">Lactobacillus delbrueckii subsp. lactis</name>
    <dbReference type="NCBI Taxonomy" id="29397"/>
    <lineage>
        <taxon>Bacteria</taxon>
        <taxon>Bacillati</taxon>
        <taxon>Bacillota</taxon>
        <taxon>Bacilli</taxon>
        <taxon>Lactobacillales</taxon>
        <taxon>Lactobacillaceae</taxon>
        <taxon>Lactobacillus</taxon>
    </lineage>
</organism>
<dbReference type="InterPro" id="IPR046342">
    <property type="entry name" value="CBS_dom_sf"/>
</dbReference>
<reference evidence="6 7" key="2">
    <citation type="submission" date="2021-12" db="EMBL/GenBank/DDBJ databases">
        <title>Antimicrobial susceptibility of Lactobacillus delbrueckii subsp. lactis obtained from milk products and other habitats.</title>
        <authorList>
            <person name="Shani N."/>
        </authorList>
    </citation>
    <scope>NUCLEOTIDE SEQUENCE [LARGE SCALE GENOMIC DNA]</scope>
    <source>
        <strain evidence="6 7">FAM 21755</strain>
    </source>
</reference>
<dbReference type="SMART" id="SM01091">
    <property type="entry name" value="CorC_HlyC"/>
    <property type="match status" value="1"/>
</dbReference>
<keyword evidence="2 3" id="KW-0129">CBS domain</keyword>